<dbReference type="Pfam" id="PF16803">
    <property type="entry name" value="DRE2_N"/>
    <property type="match status" value="1"/>
</dbReference>
<dbReference type="InterPro" id="IPR007785">
    <property type="entry name" value="Anamorsin"/>
</dbReference>
<feature type="binding site" evidence="9">
    <location>
        <position position="301"/>
    </location>
    <ligand>
        <name>[4Fe-4S] cluster</name>
        <dbReference type="ChEBI" id="CHEBI:49883"/>
    </ligand>
</feature>
<name>A0AAX4HB20_9ASCO</name>
<evidence type="ECO:0000256" key="1">
    <source>
        <dbReference type="ARBA" id="ARBA00001966"/>
    </source>
</evidence>
<keyword evidence="6 9" id="KW-0408">Iron</keyword>
<dbReference type="Gene3D" id="3.40.50.11000">
    <property type="entry name" value="Fe-S cluster assembly protein Dre2, N-terminal domain"/>
    <property type="match status" value="1"/>
</dbReference>
<dbReference type="GO" id="GO:0051537">
    <property type="term" value="F:2 iron, 2 sulfur cluster binding"/>
    <property type="evidence" value="ECO:0007669"/>
    <property type="project" value="UniProtKB-UniRule"/>
</dbReference>
<keyword evidence="7 9" id="KW-0411">Iron-sulfur</keyword>
<feature type="binding site" evidence="9">
    <location>
        <position position="233"/>
    </location>
    <ligand>
        <name>[2Fe-2S] cluster</name>
        <dbReference type="ChEBI" id="CHEBI:190135"/>
    </ligand>
</feature>
<keyword evidence="8 9" id="KW-0496">Mitochondrion</keyword>
<dbReference type="PANTHER" id="PTHR13273:SF14">
    <property type="entry name" value="ANAMORSIN"/>
    <property type="match status" value="1"/>
</dbReference>
<feature type="binding site" evidence="9">
    <location>
        <position position="216"/>
    </location>
    <ligand>
        <name>[2Fe-2S] cluster</name>
        <dbReference type="ChEBI" id="CHEBI:190135"/>
    </ligand>
</feature>
<evidence type="ECO:0000256" key="6">
    <source>
        <dbReference type="ARBA" id="ARBA00023004"/>
    </source>
</evidence>
<comment type="domain">
    <text evidence="9">The N-terminal domain has structural similarity with S-adenosyl-L-methionine-dependent methyltransferases, but does not bind S-adenosyl-L-methionine. It is required for correct assembly of the 2 Fe-S clusters.</text>
</comment>
<keyword evidence="14" id="KW-1185">Reference proteome</keyword>
<dbReference type="Pfam" id="PF05093">
    <property type="entry name" value="CIAPIN1"/>
    <property type="match status" value="1"/>
</dbReference>
<dbReference type="GO" id="GO:0009055">
    <property type="term" value="F:electron transfer activity"/>
    <property type="evidence" value="ECO:0007669"/>
    <property type="project" value="UniProtKB-UniRule"/>
</dbReference>
<dbReference type="GO" id="GO:0016226">
    <property type="term" value="P:iron-sulfur cluster assembly"/>
    <property type="evidence" value="ECO:0007669"/>
    <property type="project" value="UniProtKB-UniRule"/>
</dbReference>
<keyword evidence="9" id="KW-0001">2Fe-2S</keyword>
<keyword evidence="5 9" id="KW-0479">Metal-binding</keyword>
<comment type="similarity">
    <text evidence="2 9">Belongs to the anamorsin family.</text>
</comment>
<feature type="binding site" evidence="9">
    <location>
        <position position="309"/>
    </location>
    <ligand>
        <name>[4Fe-4S] cluster</name>
        <dbReference type="ChEBI" id="CHEBI:49883"/>
    </ligand>
</feature>
<feature type="binding site" evidence="9">
    <location>
        <position position="231"/>
    </location>
    <ligand>
        <name>[2Fe-2S] cluster</name>
        <dbReference type="ChEBI" id="CHEBI:190135"/>
    </ligand>
</feature>
<feature type="domain" description="Fe-S cluster assembly protein Dre2 N-terminal" evidence="12">
    <location>
        <begin position="2"/>
        <end position="124"/>
    </location>
</feature>
<feature type="compositionally biased region" description="Polar residues" evidence="10">
    <location>
        <begin position="151"/>
        <end position="164"/>
    </location>
</feature>
<reference evidence="13 14" key="1">
    <citation type="submission" date="2023-10" db="EMBL/GenBank/DDBJ databases">
        <title>Draft Genome Sequence of Candida saopaulonensis from a very Premature Infant with Sepsis.</title>
        <authorList>
            <person name="Ning Y."/>
            <person name="Dai R."/>
            <person name="Xiao M."/>
            <person name="Xu Y."/>
            <person name="Yan Q."/>
            <person name="Zhang L."/>
        </authorList>
    </citation>
    <scope>NUCLEOTIDE SEQUENCE [LARGE SCALE GENOMIC DNA]</scope>
    <source>
        <strain evidence="13 14">19XY460</strain>
    </source>
</reference>
<feature type="binding site" evidence="9">
    <location>
        <position position="298"/>
    </location>
    <ligand>
        <name>[4Fe-4S] cluster</name>
        <dbReference type="ChEBI" id="CHEBI:49883"/>
    </ligand>
</feature>
<dbReference type="GO" id="GO:0051539">
    <property type="term" value="F:4 iron, 4 sulfur cluster binding"/>
    <property type="evidence" value="ECO:0007669"/>
    <property type="project" value="UniProtKB-KW"/>
</dbReference>
<feature type="domain" description="Anamorsin C-terminal" evidence="11">
    <location>
        <begin position="210"/>
        <end position="328"/>
    </location>
</feature>
<comment type="cofactor">
    <cofactor evidence="9">
        <name>[2Fe-2S] cluster</name>
        <dbReference type="ChEBI" id="CHEBI:190135"/>
    </cofactor>
</comment>
<feature type="short sequence motif" description="Cx2C motif 1" evidence="9">
    <location>
        <begin position="298"/>
        <end position="301"/>
    </location>
</feature>
<comment type="domain">
    <text evidence="9">The C-terminal domain binds 2 Fe-S clusters but is otherwise mostly in an intrinsically disordered conformation.</text>
</comment>
<organism evidence="13 14">
    <name type="scientific">Australozyma saopauloensis</name>
    <dbReference type="NCBI Taxonomy" id="291208"/>
    <lineage>
        <taxon>Eukaryota</taxon>
        <taxon>Fungi</taxon>
        <taxon>Dikarya</taxon>
        <taxon>Ascomycota</taxon>
        <taxon>Saccharomycotina</taxon>
        <taxon>Pichiomycetes</taxon>
        <taxon>Metschnikowiaceae</taxon>
        <taxon>Australozyma</taxon>
    </lineage>
</organism>
<evidence type="ECO:0000256" key="10">
    <source>
        <dbReference type="SAM" id="MobiDB-lite"/>
    </source>
</evidence>
<evidence type="ECO:0000256" key="7">
    <source>
        <dbReference type="ARBA" id="ARBA00023014"/>
    </source>
</evidence>
<evidence type="ECO:0000256" key="4">
    <source>
        <dbReference type="ARBA" id="ARBA00022490"/>
    </source>
</evidence>
<evidence type="ECO:0000256" key="3">
    <source>
        <dbReference type="ARBA" id="ARBA00022485"/>
    </source>
</evidence>
<gene>
    <name evidence="13" type="ORF">PUMCH_003007</name>
</gene>
<dbReference type="HAMAP" id="MF_03115">
    <property type="entry name" value="Anamorsin"/>
    <property type="match status" value="1"/>
</dbReference>
<evidence type="ECO:0000259" key="12">
    <source>
        <dbReference type="Pfam" id="PF16803"/>
    </source>
</evidence>
<accession>A0AAX4HB20</accession>
<dbReference type="GO" id="GO:0046872">
    <property type="term" value="F:metal ion binding"/>
    <property type="evidence" value="ECO:0007669"/>
    <property type="project" value="UniProtKB-KW"/>
</dbReference>
<evidence type="ECO:0000313" key="13">
    <source>
        <dbReference type="EMBL" id="WPK25682.1"/>
    </source>
</evidence>
<dbReference type="GO" id="GO:0005758">
    <property type="term" value="C:mitochondrial intermembrane space"/>
    <property type="evidence" value="ECO:0007669"/>
    <property type="project" value="UniProtKB-SubCell"/>
</dbReference>
<evidence type="ECO:0000256" key="9">
    <source>
        <dbReference type="HAMAP-Rule" id="MF_03115"/>
    </source>
</evidence>
<evidence type="ECO:0000256" key="8">
    <source>
        <dbReference type="ARBA" id="ARBA00023128"/>
    </source>
</evidence>
<protein>
    <recommendedName>
        <fullName evidence="15">Fe-S cluster assembly protein DRE2</fullName>
    </recommendedName>
</protein>
<evidence type="ECO:0000313" key="14">
    <source>
        <dbReference type="Proteomes" id="UP001338582"/>
    </source>
</evidence>
<dbReference type="GeneID" id="88174071"/>
<keyword evidence="4 9" id="KW-0963">Cytoplasm</keyword>
<feature type="binding site" evidence="9">
    <location>
        <position position="312"/>
    </location>
    <ligand>
        <name>[4Fe-4S] cluster</name>
        <dbReference type="ChEBI" id="CHEBI:49883"/>
    </ligand>
</feature>
<dbReference type="KEGG" id="asau:88174071"/>
<dbReference type="InterPro" id="IPR046408">
    <property type="entry name" value="CIAPIN1"/>
</dbReference>
<sequence length="335" mass="36750">MSVLLLLHPTIVTDEDTVLGIKSKITSQYPQAPVTQHIIDRVARENVELAPNSFAHIVYVNPNEGHLALPVLVISKLFNALAEDGDFTGDLPRNQDLDALMNGFIVKAPGHWVKPVSQKTLVLLRPKSLKEGRTAKLPLFKKAAAEKDTVSSPVTLTDTSANNTDQEDEASMKRRLEESKLSYFSDDSDDELIAEDELLADVNDLDKINIIVPKKCELPDGKKRRKACKDCTCGLKEIEEAAEANSRNLQETILGQMVQLATLEAIEIEDRLKKSAVKFTEDDLAEIDFTVEGKTGGCGSCALGDAFRCDGCPYLGLPPFRPGEVVNLDSFGEDI</sequence>
<proteinExistence type="inferred from homology"/>
<comment type="caution">
    <text evidence="9">Lacks conserved residue(s) required for the propagation of feature annotation.</text>
</comment>
<comment type="cofactor">
    <cofactor evidence="1 9">
        <name>[4Fe-4S] cluster</name>
        <dbReference type="ChEBI" id="CHEBI:49883"/>
    </cofactor>
</comment>
<dbReference type="EMBL" id="CP138896">
    <property type="protein sequence ID" value="WPK25682.1"/>
    <property type="molecule type" value="Genomic_DNA"/>
</dbReference>
<comment type="subcellular location">
    <subcellularLocation>
        <location evidence="9">Cytoplasm</location>
    </subcellularLocation>
    <subcellularLocation>
        <location evidence="9">Mitochondrion intermembrane space</location>
    </subcellularLocation>
</comment>
<keyword evidence="3 9" id="KW-0004">4Fe-4S</keyword>
<feature type="region of interest" description="Disordered" evidence="10">
    <location>
        <begin position="151"/>
        <end position="174"/>
    </location>
</feature>
<dbReference type="InterPro" id="IPR031838">
    <property type="entry name" value="Dre2_N"/>
</dbReference>
<evidence type="ECO:0008006" key="15">
    <source>
        <dbReference type="Google" id="ProtNLM"/>
    </source>
</evidence>
<evidence type="ECO:0000259" key="11">
    <source>
        <dbReference type="Pfam" id="PF05093"/>
    </source>
</evidence>
<dbReference type="Proteomes" id="UP001338582">
    <property type="component" value="Chromosome 3"/>
</dbReference>
<dbReference type="PANTHER" id="PTHR13273">
    <property type="entry name" value="ANAMORSIN"/>
    <property type="match status" value="1"/>
</dbReference>
<evidence type="ECO:0000256" key="2">
    <source>
        <dbReference type="ARBA" id="ARBA00008169"/>
    </source>
</evidence>
<feature type="binding site" evidence="9">
    <location>
        <position position="228"/>
    </location>
    <ligand>
        <name>[2Fe-2S] cluster</name>
        <dbReference type="ChEBI" id="CHEBI:190135"/>
    </ligand>
</feature>
<feature type="region of interest" description="Fe-S binding site B" evidence="9">
    <location>
        <begin position="298"/>
        <end position="312"/>
    </location>
</feature>
<comment type="domain">
    <text evidence="9">The twin Cx2C motifs are involved in the recognition by the mitochondrial MIA40-ERV1 disulfide relay system. The formation of 2 disulfide bonds in the Cx2C motifs through dithiol/disulfide exchange reactions effectively traps the protein in the mitochondrial intermembrane space.</text>
</comment>
<dbReference type="AlphaFoldDB" id="A0AAX4HB20"/>
<feature type="short sequence motif" description="Cx2C motif 2" evidence="9">
    <location>
        <begin position="309"/>
        <end position="312"/>
    </location>
</feature>
<evidence type="ECO:0000256" key="5">
    <source>
        <dbReference type="ARBA" id="ARBA00022723"/>
    </source>
</evidence>
<dbReference type="RefSeq" id="XP_062878064.1">
    <property type="nucleotide sequence ID" value="XM_063021994.1"/>
</dbReference>